<dbReference type="KEGG" id="tdu:QJT80_07990"/>
<feature type="signal peptide" evidence="2">
    <location>
        <begin position="1"/>
        <end position="29"/>
    </location>
</feature>
<evidence type="ECO:0000256" key="2">
    <source>
        <dbReference type="SAM" id="SignalP"/>
    </source>
</evidence>
<evidence type="ECO:0000313" key="3">
    <source>
        <dbReference type="EMBL" id="WGZ89452.1"/>
    </source>
</evidence>
<accession>A0AA95H0V3</accession>
<reference evidence="3" key="2">
    <citation type="submission" date="2023-04" db="EMBL/GenBank/DDBJ databases">
        <authorList>
            <person name="Beletskiy A.V."/>
            <person name="Mardanov A.V."/>
            <person name="Ravin N.V."/>
        </authorList>
    </citation>
    <scope>NUCLEOTIDE SEQUENCE</scope>
    <source>
        <strain evidence="3">GKL-01</strain>
    </source>
</reference>
<reference evidence="3" key="1">
    <citation type="journal article" date="2023" name="Int. J. Mol. Sci.">
        <title>Metagenomics Revealed a New Genus 'Candidatus Thiocaldithrix dubininis' gen. nov., sp. nov. and a New Species 'Candidatus Thiothrix putei' sp. nov. in the Family Thiotrichaceae, Some Members of Which Have Traits of Both Na+- and H+-Motive Energetics.</title>
        <authorList>
            <person name="Ravin N.V."/>
            <person name="Muntyan M.S."/>
            <person name="Smolyakov D.D."/>
            <person name="Rudenko T.S."/>
            <person name="Beletsky A.V."/>
            <person name="Mardanov A.V."/>
            <person name="Grabovich M.Y."/>
        </authorList>
    </citation>
    <scope>NUCLEOTIDE SEQUENCE</scope>
    <source>
        <strain evidence="3">GKL-01</strain>
    </source>
</reference>
<feature type="region of interest" description="Disordered" evidence="1">
    <location>
        <begin position="35"/>
        <end position="62"/>
    </location>
</feature>
<organism evidence="3">
    <name type="scientific">Candidatus Thiocaldithrix dubininis</name>
    <dbReference type="NCBI Taxonomy" id="3080823"/>
    <lineage>
        <taxon>Bacteria</taxon>
        <taxon>Pseudomonadati</taxon>
        <taxon>Pseudomonadota</taxon>
        <taxon>Gammaproteobacteria</taxon>
        <taxon>Thiotrichales</taxon>
        <taxon>Thiotrichaceae</taxon>
        <taxon>Candidatus Thiocaldithrix</taxon>
    </lineage>
</organism>
<gene>
    <name evidence="3" type="ORF">QJT80_07990</name>
</gene>
<dbReference type="Proteomes" id="UP001300672">
    <property type="component" value="Chromosome"/>
</dbReference>
<evidence type="ECO:0000256" key="1">
    <source>
        <dbReference type="SAM" id="MobiDB-lite"/>
    </source>
</evidence>
<dbReference type="Pfam" id="PF09626">
    <property type="entry name" value="DHC"/>
    <property type="match status" value="1"/>
</dbReference>
<proteinExistence type="predicted"/>
<feature type="chain" id="PRO_5041731831" evidence="2">
    <location>
        <begin position="30"/>
        <end position="191"/>
    </location>
</feature>
<keyword evidence="2" id="KW-0732">Signal</keyword>
<dbReference type="InterPro" id="IPR036280">
    <property type="entry name" value="Multihaem_cyt_sf"/>
</dbReference>
<protein>
    <submittedName>
        <fullName evidence="3">Diheme cytochrome c</fullName>
    </submittedName>
</protein>
<dbReference type="AlphaFoldDB" id="A0AA95H0V3"/>
<dbReference type="InterPro" id="IPR018588">
    <property type="entry name" value="Dihaem_cytochrome-c"/>
</dbReference>
<dbReference type="EMBL" id="CP124755">
    <property type="protein sequence ID" value="WGZ89452.1"/>
    <property type="molecule type" value="Genomic_DNA"/>
</dbReference>
<dbReference type="SUPFAM" id="SSF48695">
    <property type="entry name" value="Multiheme cytochromes"/>
    <property type="match status" value="1"/>
</dbReference>
<sequence length="191" mass="20996">MHNKRNLIAQAVLTLGLIIGLGAVYQAMADDDDHGYKSSENRGYKGEGREREEEGEEHEGAEGMRLTATNATWKAECSACHIAYPPGLLPASSWKSLMGSLDKHFDTDASLDAKQTAEILDFLEKNAASESSKTASTTPNLRITETAWFKHEHDEVPAITWKKLKSPSNCLACHTKADQGNFDEHAVQLPK</sequence>
<name>A0AA95H0V3_9GAMM</name>